<feature type="domain" description="Protein kinase" evidence="1">
    <location>
        <begin position="1"/>
        <end position="174"/>
    </location>
</feature>
<name>A0A8B9AST9_PHODC</name>
<dbReference type="RefSeq" id="XP_038987003.1">
    <property type="nucleotide sequence ID" value="XM_039131075.1"/>
</dbReference>
<proteinExistence type="predicted"/>
<dbReference type="GO" id="GO:0004674">
    <property type="term" value="F:protein serine/threonine kinase activity"/>
    <property type="evidence" value="ECO:0007669"/>
    <property type="project" value="TreeGrafter"/>
</dbReference>
<sequence>MHVAIMKSLRHPNIVLLMGAVTQPPNLAIVTECLSRGSLYRLLHRPGVRENLDEKPCLNMAFDVAKGMNYLHKCNPPIVCRDLKSPNLFVDKKYTVKFAAAVVFEGGRLDIPSDVDPRVASVMLVVSYRIIGTHFSSVIVGWWSYVNCKATKAYHKLESMIPSLPLSASVFASQ</sequence>
<dbReference type="SMART" id="SM00219">
    <property type="entry name" value="TyrKc"/>
    <property type="match status" value="1"/>
</dbReference>
<dbReference type="PANTHER" id="PTHR44329">
    <property type="entry name" value="SERINE/THREONINE-PROTEIN KINASE TNNI3K-RELATED"/>
    <property type="match status" value="1"/>
</dbReference>
<dbReference type="KEGG" id="pda:120112214"/>
<dbReference type="InterPro" id="IPR001245">
    <property type="entry name" value="Ser-Thr/Tyr_kinase_cat_dom"/>
</dbReference>
<accession>A0A8B9AST9</accession>
<dbReference type="SUPFAM" id="SSF56112">
    <property type="entry name" value="Protein kinase-like (PK-like)"/>
    <property type="match status" value="1"/>
</dbReference>
<dbReference type="InterPro" id="IPR000719">
    <property type="entry name" value="Prot_kinase_dom"/>
</dbReference>
<dbReference type="Proteomes" id="UP000228380">
    <property type="component" value="Chromosome 10"/>
</dbReference>
<gene>
    <name evidence="3" type="primary">LOC120112214</name>
</gene>
<dbReference type="InterPro" id="IPR051681">
    <property type="entry name" value="Ser/Thr_Kinases-Pseudokinases"/>
</dbReference>
<dbReference type="OrthoDB" id="339325at2759"/>
<evidence type="ECO:0000259" key="1">
    <source>
        <dbReference type="PROSITE" id="PS50011"/>
    </source>
</evidence>
<reference evidence="2" key="1">
    <citation type="journal article" date="2019" name="Nat. Commun.">
        <title>Genome-wide association mapping of date palm fruit traits.</title>
        <authorList>
            <person name="Hazzouri K.M."/>
            <person name="Gros-Balthazard M."/>
            <person name="Flowers J.M."/>
            <person name="Copetti D."/>
            <person name="Lemansour A."/>
            <person name="Lebrun M."/>
            <person name="Masmoudi K."/>
            <person name="Ferrand S."/>
            <person name="Dhar M.I."/>
            <person name="Fresquez Z.A."/>
            <person name="Rosas U."/>
            <person name="Zhang J."/>
            <person name="Talag J."/>
            <person name="Lee S."/>
            <person name="Kudrna D."/>
            <person name="Powell R.F."/>
            <person name="Leitch I.J."/>
            <person name="Krueger R.R."/>
            <person name="Wing R.A."/>
            <person name="Amiri K.M.A."/>
            <person name="Purugganan M.D."/>
        </authorList>
    </citation>
    <scope>NUCLEOTIDE SEQUENCE [LARGE SCALE GENOMIC DNA]</scope>
    <source>
        <strain evidence="2">cv. Khalas</strain>
    </source>
</reference>
<dbReference type="PROSITE" id="PS50011">
    <property type="entry name" value="PROTEIN_KINASE_DOM"/>
    <property type="match status" value="1"/>
</dbReference>
<dbReference type="PANTHER" id="PTHR44329:SF281">
    <property type="entry name" value="SERINE_THREONINE-PROTEIN KINASE CTR1"/>
    <property type="match status" value="1"/>
</dbReference>
<organism evidence="2 3">
    <name type="scientific">Phoenix dactylifera</name>
    <name type="common">Date palm</name>
    <dbReference type="NCBI Taxonomy" id="42345"/>
    <lineage>
        <taxon>Eukaryota</taxon>
        <taxon>Viridiplantae</taxon>
        <taxon>Streptophyta</taxon>
        <taxon>Embryophyta</taxon>
        <taxon>Tracheophyta</taxon>
        <taxon>Spermatophyta</taxon>
        <taxon>Magnoliopsida</taxon>
        <taxon>Liliopsida</taxon>
        <taxon>Arecaceae</taxon>
        <taxon>Coryphoideae</taxon>
        <taxon>Phoeniceae</taxon>
        <taxon>Phoenix</taxon>
    </lineage>
</organism>
<dbReference type="InterPro" id="IPR011009">
    <property type="entry name" value="Kinase-like_dom_sf"/>
</dbReference>
<dbReference type="GO" id="GO:0004713">
    <property type="term" value="F:protein tyrosine kinase activity"/>
    <property type="evidence" value="ECO:0007669"/>
    <property type="project" value="InterPro"/>
</dbReference>
<reference evidence="3" key="2">
    <citation type="submission" date="2025-08" db="UniProtKB">
        <authorList>
            <consortium name="RefSeq"/>
        </authorList>
    </citation>
    <scope>IDENTIFICATION</scope>
    <source>
        <tissue evidence="3">Young leaves</tissue>
    </source>
</reference>
<dbReference type="GeneID" id="120112214"/>
<evidence type="ECO:0000313" key="3">
    <source>
        <dbReference type="RefSeq" id="XP_038987003.1"/>
    </source>
</evidence>
<keyword evidence="2" id="KW-1185">Reference proteome</keyword>
<dbReference type="AlphaFoldDB" id="A0A8B9AST9"/>
<dbReference type="Pfam" id="PF07714">
    <property type="entry name" value="PK_Tyr_Ser-Thr"/>
    <property type="match status" value="1"/>
</dbReference>
<dbReference type="Gene3D" id="1.10.510.10">
    <property type="entry name" value="Transferase(Phosphotransferase) domain 1"/>
    <property type="match status" value="1"/>
</dbReference>
<protein>
    <submittedName>
        <fullName evidence="3">Serine/threonine-protein kinase CTR1-like</fullName>
    </submittedName>
</protein>
<dbReference type="InterPro" id="IPR020635">
    <property type="entry name" value="Tyr_kinase_cat_dom"/>
</dbReference>
<dbReference type="GO" id="GO:0005524">
    <property type="term" value="F:ATP binding"/>
    <property type="evidence" value="ECO:0007669"/>
    <property type="project" value="InterPro"/>
</dbReference>
<evidence type="ECO:0000313" key="2">
    <source>
        <dbReference type="Proteomes" id="UP000228380"/>
    </source>
</evidence>